<dbReference type="AlphaFoldDB" id="A0A1P9X3M5"/>
<dbReference type="EMBL" id="CP014263">
    <property type="protein sequence ID" value="AQG82244.1"/>
    <property type="molecule type" value="Genomic_DNA"/>
</dbReference>
<gene>
    <name evidence="2" type="ORF">AWR27_01190</name>
</gene>
<dbReference type="STRING" id="1178516.AWR27_01190"/>
<dbReference type="InterPro" id="IPR003615">
    <property type="entry name" value="HNH_nuc"/>
</dbReference>
<dbReference type="Gene3D" id="1.10.30.50">
    <property type="match status" value="1"/>
</dbReference>
<dbReference type="OrthoDB" id="489287at2"/>
<sequence length="364" mass="42192">MQLPESDGLDVGRLSSVFSDTTNSYKFYWLLAILDSLRETGQTRFSMRDLSLRMVANVWYPLDYFKLSFGKQDGFKPIADFVSERITVDNGPTAPHLFDQLNTRLSPVDAEQLHRKVSALLRWVPYRFVRPFFAQETRGLPDDQVNKRIVELAGQTTKVPYRFVGSDIELNNNWVVYLQQHQAILRGFTLWHLVRFLQKNNPNVIGLTEKLEKPGVRVLNTANTFWKEYLKANPALTCVYSGQTITTANLSLDHFLPWSFVAHDQLWNIIPTPRAVNSAKNDWLPSVDLYFHAYTQQQFAGFQFHAQNGHDKLLEDYSLLFGQSLRSIQQQPFTWFLERLERAVLPQLQTAQNLGFSYPFIYKS</sequence>
<evidence type="ECO:0000259" key="1">
    <source>
        <dbReference type="Pfam" id="PF13395"/>
    </source>
</evidence>
<dbReference type="Pfam" id="PF13395">
    <property type="entry name" value="HNH_4"/>
    <property type="match status" value="1"/>
</dbReference>
<keyword evidence="3" id="KW-1185">Reference proteome</keyword>
<reference evidence="2 3" key="1">
    <citation type="submission" date="2016-01" db="EMBL/GenBank/DDBJ databases">
        <authorList>
            <person name="Oliw E.H."/>
        </authorList>
    </citation>
    <scope>NUCLEOTIDE SEQUENCE [LARGE SCALE GENOMIC DNA]</scope>
    <source>
        <strain evidence="2 3">DY10</strain>
    </source>
</reference>
<feature type="domain" description="HNH nuclease" evidence="1">
    <location>
        <begin position="238"/>
        <end position="285"/>
    </location>
</feature>
<evidence type="ECO:0000313" key="3">
    <source>
        <dbReference type="Proteomes" id="UP000187941"/>
    </source>
</evidence>
<organism evidence="2 3">
    <name type="scientific">Spirosoma montaniterrae</name>
    <dbReference type="NCBI Taxonomy" id="1178516"/>
    <lineage>
        <taxon>Bacteria</taxon>
        <taxon>Pseudomonadati</taxon>
        <taxon>Bacteroidota</taxon>
        <taxon>Cytophagia</taxon>
        <taxon>Cytophagales</taxon>
        <taxon>Cytophagaceae</taxon>
        <taxon>Spirosoma</taxon>
    </lineage>
</organism>
<dbReference type="Proteomes" id="UP000187941">
    <property type="component" value="Chromosome"/>
</dbReference>
<dbReference type="KEGG" id="smon:AWR27_01190"/>
<protein>
    <recommendedName>
        <fullName evidence="1">HNH nuclease domain-containing protein</fullName>
    </recommendedName>
</protein>
<proteinExistence type="predicted"/>
<name>A0A1P9X3M5_9BACT</name>
<evidence type="ECO:0000313" key="2">
    <source>
        <dbReference type="EMBL" id="AQG82244.1"/>
    </source>
</evidence>
<accession>A0A1P9X3M5</accession>